<comment type="similarity">
    <text evidence="1">Belongs to the peptidase M24 family. SPT16 subfamily.</text>
</comment>
<protein>
    <recommendedName>
        <fullName evidence="1">FACT complex subunit</fullName>
    </recommendedName>
</protein>
<keyword evidence="1" id="KW-0235">DNA replication</keyword>
<keyword evidence="1" id="KW-0539">Nucleus</keyword>
<dbReference type="PANTHER" id="PTHR13980:SF15">
    <property type="entry name" value="FACT COMPLEX SUBUNIT SPT16"/>
    <property type="match status" value="1"/>
</dbReference>
<proteinExistence type="inferred from homology"/>
<evidence type="ECO:0000256" key="1">
    <source>
        <dbReference type="RuleBase" id="RU367052"/>
    </source>
</evidence>
<keyword evidence="1" id="KW-0158">Chromosome</keyword>
<evidence type="ECO:0000313" key="5">
    <source>
        <dbReference type="Proteomes" id="UP001151760"/>
    </source>
</evidence>
<comment type="subcellular location">
    <subcellularLocation>
        <location evidence="1">Nucleus</location>
    </subcellularLocation>
    <subcellularLocation>
        <location evidence="1">Chromosome</location>
    </subcellularLocation>
</comment>
<dbReference type="InterPro" id="IPR029149">
    <property type="entry name" value="Creatin/AminoP/Spt16_N"/>
</dbReference>
<name>A0ABQ5HMG3_9ASTR</name>
<reference evidence="4" key="2">
    <citation type="submission" date="2022-01" db="EMBL/GenBank/DDBJ databases">
        <authorList>
            <person name="Yamashiro T."/>
            <person name="Shiraishi A."/>
            <person name="Satake H."/>
            <person name="Nakayama K."/>
        </authorList>
    </citation>
    <scope>NUCLEOTIDE SEQUENCE</scope>
</reference>
<sequence length="512" mass="58336">MHSYDNISRRLKSASTKFAPDIKHLRRSFIDLFIRDQASRFTCSKYSLSHEDLTTDLQASFIIKCRQDSSFCKWRCKASPPFEGVLVSSKFKLSNRRLGEWSRARKGVLEDIFKTLTIKDDFQKPRRATKVFAVATPPPSDDIRYLKSFALHLWLLGYEFLETIMVFSDKWIHFLFSQKKASVLDVVKKRAKDVVMHIGSLEGKLEEKWVEKLTSSCLQLNDLTNGLAHVFVVKEDNELTNVRKFAHLAASEKQKKWPVSLLEDYHGTHTSTNVSSEASGSGIDKASEGRTREYITTSSKRVADVVEAVIMEKHGPDASKHPPNDFDLWEDATEGKKKGKLVGLGTRGDPRVMVTHIAATSSSSSTSNEQISDDTSVEFTQFLDVSRKKLWSDFDTKIKKIDWKKVKITDEVMEYVIPKYGKTNWLLNDSYSHIILEDIYNTFYKDEAELAKDDNGNKKVNDKRKGKMDDLVDALEKGKSKLMVSGKGTKKASVDLFLEWQFVATWPLAQKA</sequence>
<comment type="function">
    <text evidence="1">Component of the FACT complex, a general chromatin factor that acts to reorganize nucleosomes. The FACT complex is involved in multiple processes that require DNA as a template such as mRNA elongation, DNA replication and DNA repair. During transcription elongation the FACT complex acts as a histone chaperone that both destabilizes and restores nucleosomal structure. It facilitates the passage of RNA polymerase II and transcription by promoting the dissociation of one histone H2A-H2B dimer from the nucleosome, then subsequently promotes the reestablishment of the nucleosome following the passage of RNA polymerase II.</text>
</comment>
<evidence type="ECO:0000313" key="4">
    <source>
        <dbReference type="EMBL" id="GJT88437.1"/>
    </source>
</evidence>
<dbReference type="InterPro" id="IPR029148">
    <property type="entry name" value="FACT-SPT16_Nlobe"/>
</dbReference>
<dbReference type="Pfam" id="PF14826">
    <property type="entry name" value="FACT-Spt16_Nlob"/>
    <property type="match status" value="1"/>
</dbReference>
<evidence type="ECO:0000259" key="3">
    <source>
        <dbReference type="SMART" id="SM01285"/>
    </source>
</evidence>
<comment type="caution">
    <text evidence="4">The sequence shown here is derived from an EMBL/GenBank/DDBJ whole genome shotgun (WGS) entry which is preliminary data.</text>
</comment>
<keyword evidence="5" id="KW-1185">Reference proteome</keyword>
<keyword evidence="1" id="KW-0234">DNA repair</keyword>
<accession>A0ABQ5HMG3</accession>
<keyword evidence="1" id="KW-0227">DNA damage</keyword>
<dbReference type="Gene3D" id="3.40.350.10">
    <property type="entry name" value="Creatinase/prolidase N-terminal domain"/>
    <property type="match status" value="1"/>
</dbReference>
<dbReference type="EMBL" id="BQNB010019731">
    <property type="protein sequence ID" value="GJT88437.1"/>
    <property type="molecule type" value="Genomic_DNA"/>
</dbReference>
<organism evidence="4 5">
    <name type="scientific">Tanacetum coccineum</name>
    <dbReference type="NCBI Taxonomy" id="301880"/>
    <lineage>
        <taxon>Eukaryota</taxon>
        <taxon>Viridiplantae</taxon>
        <taxon>Streptophyta</taxon>
        <taxon>Embryophyta</taxon>
        <taxon>Tracheophyta</taxon>
        <taxon>Spermatophyta</taxon>
        <taxon>Magnoliopsida</taxon>
        <taxon>eudicotyledons</taxon>
        <taxon>Gunneridae</taxon>
        <taxon>Pentapetalae</taxon>
        <taxon>asterids</taxon>
        <taxon>campanulids</taxon>
        <taxon>Asterales</taxon>
        <taxon>Asteraceae</taxon>
        <taxon>Asteroideae</taxon>
        <taxon>Anthemideae</taxon>
        <taxon>Anthemidinae</taxon>
        <taxon>Tanacetum</taxon>
    </lineage>
</organism>
<dbReference type="Proteomes" id="UP001151760">
    <property type="component" value="Unassembled WGS sequence"/>
</dbReference>
<feature type="domain" description="FACT complex subunit SPT16 N-terminal lobe" evidence="3">
    <location>
        <begin position="108"/>
        <end position="227"/>
    </location>
</feature>
<feature type="compositionally biased region" description="Polar residues" evidence="2">
    <location>
        <begin position="269"/>
        <end position="279"/>
    </location>
</feature>
<reference evidence="4" key="1">
    <citation type="journal article" date="2022" name="Int. J. Mol. Sci.">
        <title>Draft Genome of Tanacetum Coccineum: Genomic Comparison of Closely Related Tanacetum-Family Plants.</title>
        <authorList>
            <person name="Yamashiro T."/>
            <person name="Shiraishi A."/>
            <person name="Nakayama K."/>
            <person name="Satake H."/>
        </authorList>
    </citation>
    <scope>NUCLEOTIDE SEQUENCE</scope>
</reference>
<dbReference type="PANTHER" id="PTHR13980">
    <property type="entry name" value="CDC68 RELATED"/>
    <property type="match status" value="1"/>
</dbReference>
<keyword evidence="1" id="KW-0805">Transcription regulation</keyword>
<comment type="subunit">
    <text evidence="1">Component of the FACT complex.</text>
</comment>
<keyword evidence="1" id="KW-0804">Transcription</keyword>
<evidence type="ECO:0000256" key="2">
    <source>
        <dbReference type="SAM" id="MobiDB-lite"/>
    </source>
</evidence>
<dbReference type="SMART" id="SM01285">
    <property type="entry name" value="FACT-Spt16_Nlob"/>
    <property type="match status" value="1"/>
</dbReference>
<dbReference type="InterPro" id="IPR040258">
    <property type="entry name" value="Spt16"/>
</dbReference>
<feature type="region of interest" description="Disordered" evidence="2">
    <location>
        <begin position="269"/>
        <end position="294"/>
    </location>
</feature>
<gene>
    <name evidence="4" type="ORF">Tco_1070154</name>
</gene>